<evidence type="ECO:0000256" key="1">
    <source>
        <dbReference type="ARBA" id="ARBA00001933"/>
    </source>
</evidence>
<dbReference type="InterPro" id="IPR009006">
    <property type="entry name" value="Ala_racemase/Decarboxylase_C"/>
</dbReference>
<keyword evidence="5" id="KW-0456">Lyase</keyword>
<dbReference type="CDD" id="cd00622">
    <property type="entry name" value="PLPDE_III_ODC"/>
    <property type="match status" value="1"/>
</dbReference>
<dbReference type="GO" id="GO:0033387">
    <property type="term" value="P:putrescine biosynthetic process from arginine, via ornithine"/>
    <property type="evidence" value="ECO:0007669"/>
    <property type="project" value="TreeGrafter"/>
</dbReference>
<dbReference type="AlphaFoldDB" id="A0A9W9X6Q4"/>
<name>A0A9W9X6Q4_9EURO</name>
<dbReference type="InterPro" id="IPR029066">
    <property type="entry name" value="PLP-binding_barrel"/>
</dbReference>
<dbReference type="PANTHER" id="PTHR11482:SF6">
    <property type="entry name" value="ORNITHINE DECARBOXYLASE 1-RELATED"/>
    <property type="match status" value="1"/>
</dbReference>
<accession>A0A9W9X6Q4</accession>
<dbReference type="PRINTS" id="PR01182">
    <property type="entry name" value="ORNDCRBXLASE"/>
</dbReference>
<feature type="domain" description="Orn/DAP/Arg decarboxylase 2 N-terminal" evidence="12">
    <location>
        <begin position="70"/>
        <end position="122"/>
    </location>
</feature>
<reference evidence="13" key="1">
    <citation type="submission" date="2022-12" db="EMBL/GenBank/DDBJ databases">
        <authorList>
            <person name="Petersen C."/>
        </authorList>
    </citation>
    <scope>NUCLEOTIDE SEQUENCE</scope>
    <source>
        <strain evidence="13">IBT 30728</strain>
    </source>
</reference>
<dbReference type="PROSITE" id="PS00878">
    <property type="entry name" value="ODR_DC_2_1"/>
    <property type="match status" value="1"/>
</dbReference>
<dbReference type="InterPro" id="IPR022653">
    <property type="entry name" value="De-COase2_pyr-phos_BS"/>
</dbReference>
<comment type="cofactor">
    <cofactor evidence="1 10">
        <name>pyridoxal 5'-phosphate</name>
        <dbReference type="ChEBI" id="CHEBI:597326"/>
    </cofactor>
</comment>
<evidence type="ECO:0000259" key="12">
    <source>
        <dbReference type="Pfam" id="PF02784"/>
    </source>
</evidence>
<proteinExistence type="inferred from homology"/>
<dbReference type="SUPFAM" id="SSF51419">
    <property type="entry name" value="PLP-binding barrel"/>
    <property type="match status" value="1"/>
</dbReference>
<evidence type="ECO:0000313" key="13">
    <source>
        <dbReference type="EMBL" id="KAJ5485348.1"/>
    </source>
</evidence>
<feature type="active site" description="Proton donor" evidence="10">
    <location>
        <position position="360"/>
    </location>
</feature>
<dbReference type="PANTHER" id="PTHR11482">
    <property type="entry name" value="ARGININE/DIAMINOPIMELATE/ORNITHINE DECARBOXYLASE"/>
    <property type="match status" value="1"/>
</dbReference>
<gene>
    <name evidence="13" type="ORF">N7539_005336</name>
</gene>
<evidence type="ECO:0000256" key="9">
    <source>
        <dbReference type="ARBA" id="ARBA00049127"/>
    </source>
</evidence>
<dbReference type="Gene3D" id="3.20.20.10">
    <property type="entry name" value="Alanine racemase"/>
    <property type="match status" value="1"/>
</dbReference>
<dbReference type="SUPFAM" id="SSF50621">
    <property type="entry name" value="Alanine racemase C-terminal domain-like"/>
    <property type="match status" value="1"/>
</dbReference>
<evidence type="ECO:0000256" key="5">
    <source>
        <dbReference type="ARBA" id="ARBA00023239"/>
    </source>
</evidence>
<dbReference type="GeneID" id="81625187"/>
<dbReference type="Pfam" id="PF02784">
    <property type="entry name" value="Orn_Arg_deC_N"/>
    <property type="match status" value="2"/>
</dbReference>
<organism evidence="13 14">
    <name type="scientific">Penicillium diatomitis</name>
    <dbReference type="NCBI Taxonomy" id="2819901"/>
    <lineage>
        <taxon>Eukaryota</taxon>
        <taxon>Fungi</taxon>
        <taxon>Dikarya</taxon>
        <taxon>Ascomycota</taxon>
        <taxon>Pezizomycotina</taxon>
        <taxon>Eurotiomycetes</taxon>
        <taxon>Eurotiomycetidae</taxon>
        <taxon>Eurotiales</taxon>
        <taxon>Aspergillaceae</taxon>
        <taxon>Penicillium</taxon>
    </lineage>
</organism>
<evidence type="ECO:0000256" key="3">
    <source>
        <dbReference type="ARBA" id="ARBA00022793"/>
    </source>
</evidence>
<evidence type="ECO:0000256" key="2">
    <source>
        <dbReference type="ARBA" id="ARBA00008872"/>
    </source>
</evidence>
<feature type="region of interest" description="Disordered" evidence="11">
    <location>
        <begin position="1"/>
        <end position="24"/>
    </location>
</feature>
<reference evidence="13" key="2">
    <citation type="journal article" date="2023" name="IMA Fungus">
        <title>Comparative genomic study of the Penicillium genus elucidates a diverse pangenome and 15 lateral gene transfer events.</title>
        <authorList>
            <person name="Petersen C."/>
            <person name="Sorensen T."/>
            <person name="Nielsen M.R."/>
            <person name="Sondergaard T.E."/>
            <person name="Sorensen J.L."/>
            <person name="Fitzpatrick D.A."/>
            <person name="Frisvad J.C."/>
            <person name="Nielsen K.L."/>
        </authorList>
    </citation>
    <scope>NUCLEOTIDE SEQUENCE</scope>
    <source>
        <strain evidence="13">IBT 30728</strain>
    </source>
</reference>
<protein>
    <recommendedName>
        <fullName evidence="7">ornithine decarboxylase</fullName>
        <ecNumber evidence="7">4.1.1.17</ecNumber>
    </recommendedName>
</protein>
<keyword evidence="4 10" id="KW-0663">Pyridoxal phosphate</keyword>
<sequence>MNSHHVAMTSFKAPQPSAEMHSKKTVSIDKTISAAHLNVPSTEDVVLNAMRRRLSQAGRSESEPFCVMDLGKVQSQYKRWQSSLRFVQPYFAVKCNPDSKLIALLDSLGSNFDCASQAEIELPSDIAFARDSMVLRMTFDNEAELRKIKRICPSAELILRCYASDPSATYTLSSKFGAHPEEAVKLLKLAKSLGLEVCGVSFHVGSGSKDPLAFERAIQDSRRIVDAGIHLGHNMYIVDIGGGFTSDTFDTAAVTIKASLSTHFSAMNIRFWAEPGRFFVADAVTVACGVIGRRESHENPTTLDGPVNDMLYLNDGMYGTFLTYFFEPCPQPKALRVSGAFYPQSTAAESSKYILWGPTCDGLDCILKDAELPKNLSCDDWIYFSDMGAYTTCLTTNFNGFTSQREIIYVSSKTSEATPRKCAEFEDVWRI</sequence>
<dbReference type="InterPro" id="IPR000183">
    <property type="entry name" value="Orn/DAP/Arg_de-COase"/>
</dbReference>
<evidence type="ECO:0000256" key="11">
    <source>
        <dbReference type="SAM" id="MobiDB-lite"/>
    </source>
</evidence>
<dbReference type="RefSeq" id="XP_056790132.1">
    <property type="nucleotide sequence ID" value="XM_056934938.1"/>
</dbReference>
<evidence type="ECO:0000313" key="14">
    <source>
        <dbReference type="Proteomes" id="UP001148312"/>
    </source>
</evidence>
<comment type="similarity">
    <text evidence="2">Belongs to the Orn/Lys/Arg decarboxylase class-II family.</text>
</comment>
<keyword evidence="3" id="KW-0210">Decarboxylase</keyword>
<evidence type="ECO:0000256" key="6">
    <source>
        <dbReference type="ARBA" id="ARBA00034115"/>
    </source>
</evidence>
<evidence type="ECO:0000256" key="7">
    <source>
        <dbReference type="ARBA" id="ARBA00034138"/>
    </source>
</evidence>
<comment type="pathway">
    <text evidence="6">Amine and polyamine biosynthesis; putrescine biosynthesis via L-ornithine pathway; putrescine from L-ornithine: step 1/1.</text>
</comment>
<comment type="catalytic activity">
    <reaction evidence="9">
        <text>L-ornithine + H(+) = putrescine + CO2</text>
        <dbReference type="Rhea" id="RHEA:22964"/>
        <dbReference type="ChEBI" id="CHEBI:15378"/>
        <dbReference type="ChEBI" id="CHEBI:16526"/>
        <dbReference type="ChEBI" id="CHEBI:46911"/>
        <dbReference type="ChEBI" id="CHEBI:326268"/>
        <dbReference type="EC" id="4.1.1.17"/>
    </reaction>
</comment>
<dbReference type="EMBL" id="JAPWDQ010000005">
    <property type="protein sequence ID" value="KAJ5485348.1"/>
    <property type="molecule type" value="Genomic_DNA"/>
</dbReference>
<keyword evidence="14" id="KW-1185">Reference proteome</keyword>
<dbReference type="EC" id="4.1.1.17" evidence="7"/>
<dbReference type="InterPro" id="IPR002433">
    <property type="entry name" value="Orn_de-COase"/>
</dbReference>
<evidence type="ECO:0000256" key="8">
    <source>
        <dbReference type="ARBA" id="ARBA00046672"/>
    </source>
</evidence>
<dbReference type="GO" id="GO:0005737">
    <property type="term" value="C:cytoplasm"/>
    <property type="evidence" value="ECO:0007669"/>
    <property type="project" value="TreeGrafter"/>
</dbReference>
<comment type="subunit">
    <text evidence="8">Homodimer. Only the dimer is catalytically active, as the active sites are constructed of residues from both monomers.</text>
</comment>
<comment type="caution">
    <text evidence="13">The sequence shown here is derived from an EMBL/GenBank/DDBJ whole genome shotgun (WGS) entry which is preliminary data.</text>
</comment>
<feature type="modified residue" description="N6-(pyridoxal phosphate)lysine" evidence="10">
    <location>
        <position position="94"/>
    </location>
</feature>
<dbReference type="InterPro" id="IPR022644">
    <property type="entry name" value="De-COase2_N"/>
</dbReference>
<evidence type="ECO:0000256" key="4">
    <source>
        <dbReference type="ARBA" id="ARBA00022898"/>
    </source>
</evidence>
<dbReference type="Proteomes" id="UP001148312">
    <property type="component" value="Unassembled WGS sequence"/>
</dbReference>
<evidence type="ECO:0000256" key="10">
    <source>
        <dbReference type="PIRSR" id="PIRSR600183-50"/>
    </source>
</evidence>
<dbReference type="Gene3D" id="2.40.37.10">
    <property type="entry name" value="Lyase, Ornithine Decarboxylase, Chain A, domain 1"/>
    <property type="match status" value="1"/>
</dbReference>
<feature type="domain" description="Orn/DAP/Arg decarboxylase 2 N-terminal" evidence="12">
    <location>
        <begin position="124"/>
        <end position="281"/>
    </location>
</feature>
<dbReference type="GO" id="GO:0004586">
    <property type="term" value="F:ornithine decarboxylase activity"/>
    <property type="evidence" value="ECO:0007669"/>
    <property type="project" value="UniProtKB-EC"/>
</dbReference>
<dbReference type="PRINTS" id="PR01179">
    <property type="entry name" value="ODADCRBXLASE"/>
</dbReference>